<evidence type="ECO:0000313" key="2">
    <source>
        <dbReference type="Proteomes" id="UP000814140"/>
    </source>
</evidence>
<protein>
    <submittedName>
        <fullName evidence="1">Uncharacterized protein</fullName>
    </submittedName>
</protein>
<reference evidence="1" key="1">
    <citation type="submission" date="2021-03" db="EMBL/GenBank/DDBJ databases">
        <authorList>
            <consortium name="DOE Joint Genome Institute"/>
            <person name="Ahrendt S."/>
            <person name="Looney B.P."/>
            <person name="Miyauchi S."/>
            <person name="Morin E."/>
            <person name="Drula E."/>
            <person name="Courty P.E."/>
            <person name="Chicoki N."/>
            <person name="Fauchery L."/>
            <person name="Kohler A."/>
            <person name="Kuo A."/>
            <person name="Labutti K."/>
            <person name="Pangilinan J."/>
            <person name="Lipzen A."/>
            <person name="Riley R."/>
            <person name="Andreopoulos W."/>
            <person name="He G."/>
            <person name="Johnson J."/>
            <person name="Barry K.W."/>
            <person name="Grigoriev I.V."/>
            <person name="Nagy L."/>
            <person name="Hibbett D."/>
            <person name="Henrissat B."/>
            <person name="Matheny P.B."/>
            <person name="Labbe J."/>
            <person name="Martin F."/>
        </authorList>
    </citation>
    <scope>NUCLEOTIDE SEQUENCE</scope>
    <source>
        <strain evidence="1">HHB10654</strain>
    </source>
</reference>
<comment type="caution">
    <text evidence="1">The sequence shown here is derived from an EMBL/GenBank/DDBJ whole genome shotgun (WGS) entry which is preliminary data.</text>
</comment>
<sequence length="105" mass="11873">MCAGATPARNAESSSTIAVSDMSVCFVIYSAIASWYFASTTAVKRVTGKARRRMMKYVRADRWKQLYKLRAQRCTEPKRVVGMEKSCSMSVWRRVFSMTATASPR</sequence>
<dbReference type="Proteomes" id="UP000814140">
    <property type="component" value="Unassembled WGS sequence"/>
</dbReference>
<proteinExistence type="predicted"/>
<gene>
    <name evidence="1" type="ORF">BV25DRAFT_1820253</name>
</gene>
<organism evidence="1 2">
    <name type="scientific">Artomyces pyxidatus</name>
    <dbReference type="NCBI Taxonomy" id="48021"/>
    <lineage>
        <taxon>Eukaryota</taxon>
        <taxon>Fungi</taxon>
        <taxon>Dikarya</taxon>
        <taxon>Basidiomycota</taxon>
        <taxon>Agaricomycotina</taxon>
        <taxon>Agaricomycetes</taxon>
        <taxon>Russulales</taxon>
        <taxon>Auriscalpiaceae</taxon>
        <taxon>Artomyces</taxon>
    </lineage>
</organism>
<evidence type="ECO:0000313" key="1">
    <source>
        <dbReference type="EMBL" id="KAI0067084.1"/>
    </source>
</evidence>
<reference evidence="1" key="2">
    <citation type="journal article" date="2022" name="New Phytol.">
        <title>Evolutionary transition to the ectomycorrhizal habit in the genomes of a hyperdiverse lineage of mushroom-forming fungi.</title>
        <authorList>
            <person name="Looney B."/>
            <person name="Miyauchi S."/>
            <person name="Morin E."/>
            <person name="Drula E."/>
            <person name="Courty P.E."/>
            <person name="Kohler A."/>
            <person name="Kuo A."/>
            <person name="LaButti K."/>
            <person name="Pangilinan J."/>
            <person name="Lipzen A."/>
            <person name="Riley R."/>
            <person name="Andreopoulos W."/>
            <person name="He G."/>
            <person name="Johnson J."/>
            <person name="Nolan M."/>
            <person name="Tritt A."/>
            <person name="Barry K.W."/>
            <person name="Grigoriev I.V."/>
            <person name="Nagy L.G."/>
            <person name="Hibbett D."/>
            <person name="Henrissat B."/>
            <person name="Matheny P.B."/>
            <person name="Labbe J."/>
            <person name="Martin F.M."/>
        </authorList>
    </citation>
    <scope>NUCLEOTIDE SEQUENCE</scope>
    <source>
        <strain evidence="1">HHB10654</strain>
    </source>
</reference>
<name>A0ACB8TF69_9AGAM</name>
<keyword evidence="2" id="KW-1185">Reference proteome</keyword>
<accession>A0ACB8TF69</accession>
<dbReference type="EMBL" id="MU277191">
    <property type="protein sequence ID" value="KAI0067084.1"/>
    <property type="molecule type" value="Genomic_DNA"/>
</dbReference>